<proteinExistence type="predicted"/>
<name>A0A7R9I3T3_9NEOP</name>
<reference evidence="2" key="1">
    <citation type="submission" date="2020-11" db="EMBL/GenBank/DDBJ databases">
        <authorList>
            <person name="Tran Van P."/>
        </authorList>
    </citation>
    <scope>NUCLEOTIDE SEQUENCE</scope>
</reference>
<feature type="region of interest" description="Disordered" evidence="1">
    <location>
        <begin position="1"/>
        <end position="91"/>
    </location>
</feature>
<feature type="compositionally biased region" description="Acidic residues" evidence="1">
    <location>
        <begin position="51"/>
        <end position="89"/>
    </location>
</feature>
<evidence type="ECO:0000313" key="2">
    <source>
        <dbReference type="EMBL" id="CAD7444415.1"/>
    </source>
</evidence>
<accession>A0A7R9I3T3</accession>
<dbReference type="EMBL" id="OD566653">
    <property type="protein sequence ID" value="CAD7444415.1"/>
    <property type="molecule type" value="Genomic_DNA"/>
</dbReference>
<gene>
    <name evidence="2" type="ORF">TBIB3V08_LOCUS6795</name>
</gene>
<feature type="compositionally biased region" description="Basic and acidic residues" evidence="1">
    <location>
        <begin position="11"/>
        <end position="50"/>
    </location>
</feature>
<feature type="compositionally biased region" description="Acidic residues" evidence="1">
    <location>
        <begin position="120"/>
        <end position="138"/>
    </location>
</feature>
<organism evidence="2">
    <name type="scientific">Timema bartmani</name>
    <dbReference type="NCBI Taxonomy" id="61472"/>
    <lineage>
        <taxon>Eukaryota</taxon>
        <taxon>Metazoa</taxon>
        <taxon>Ecdysozoa</taxon>
        <taxon>Arthropoda</taxon>
        <taxon>Hexapoda</taxon>
        <taxon>Insecta</taxon>
        <taxon>Pterygota</taxon>
        <taxon>Neoptera</taxon>
        <taxon>Polyneoptera</taxon>
        <taxon>Phasmatodea</taxon>
        <taxon>Timematodea</taxon>
        <taxon>Timematoidea</taxon>
        <taxon>Timematidae</taxon>
        <taxon>Timema</taxon>
    </lineage>
</organism>
<feature type="region of interest" description="Disordered" evidence="1">
    <location>
        <begin position="107"/>
        <end position="138"/>
    </location>
</feature>
<evidence type="ECO:0000256" key="1">
    <source>
        <dbReference type="SAM" id="MobiDB-lite"/>
    </source>
</evidence>
<sequence>MSSKENNSEVAVDKATENDKAGGDAKSEVKGTKRPAESKSEDVKKQKKEENGEEDEDVEDEEDVEGEEEDEEEELPEGDEDLDEGEVNTEMEPLIRRIFGSIFGAKLRSLVNPDPKVIQEEEDDGEGEGEGDDDEDDA</sequence>
<protein>
    <submittedName>
        <fullName evidence="2">Uncharacterized protein</fullName>
    </submittedName>
</protein>
<dbReference type="AlphaFoldDB" id="A0A7R9I3T3"/>